<dbReference type="SUPFAM" id="SSF51735">
    <property type="entry name" value="NAD(P)-binding Rossmann-fold domains"/>
    <property type="match status" value="1"/>
</dbReference>
<keyword evidence="5" id="KW-1185">Reference proteome</keyword>
<proteinExistence type="predicted"/>
<evidence type="ECO:0000259" key="3">
    <source>
        <dbReference type="Pfam" id="PF05368"/>
    </source>
</evidence>
<dbReference type="PANTHER" id="PTHR47706:SF7">
    <property type="entry name" value="CIPA-LIKE, PUTATIVE (AFU_ORTHOLOGUE AFUA_1G01630)-RELATED"/>
    <property type="match status" value="1"/>
</dbReference>
<dbReference type="InterPro" id="IPR036291">
    <property type="entry name" value="NAD(P)-bd_dom_sf"/>
</dbReference>
<dbReference type="Pfam" id="PF05368">
    <property type="entry name" value="NmrA"/>
    <property type="match status" value="1"/>
</dbReference>
<sequence>MAGPYAKDQPQGFTNRIERVAIVGAGGKMGQHLTEHLLKTGKHIVTAITRPDSTSKVPDGVKVAHVNYSGDDLSALVEALKGQQFLLVTMSVMAPRDTMSKLIRAAAQAGVPYILPNWFGHDPSNKKLCDECFLSGINEPVRTEIESLGVSSFIQLCCNFWYEFSLGGGPNRYGFDFVKRSLVLFDGGKVAINTSTWAQCGRAVASLLSLKEFPDDEADKSTTLSQFRNKPVYIASFLLSQLDMFESVKRVTGTTDADWTITHESAEERWKDSYGAITKGDFSGFTKMLYSRTFFPNGGGDYQSSRGLDNEVLGLPKEDLDERTAVAIKMGEAGEVPFSH</sequence>
<gene>
    <name evidence="4" type="ORF">CC80DRAFT_451959</name>
</gene>
<reference evidence="4" key="1">
    <citation type="journal article" date="2020" name="Stud. Mycol.">
        <title>101 Dothideomycetes genomes: a test case for predicting lifestyles and emergence of pathogens.</title>
        <authorList>
            <person name="Haridas S."/>
            <person name="Albert R."/>
            <person name="Binder M."/>
            <person name="Bloem J."/>
            <person name="Labutti K."/>
            <person name="Salamov A."/>
            <person name="Andreopoulos B."/>
            <person name="Baker S."/>
            <person name="Barry K."/>
            <person name="Bills G."/>
            <person name="Bluhm B."/>
            <person name="Cannon C."/>
            <person name="Castanera R."/>
            <person name="Culley D."/>
            <person name="Daum C."/>
            <person name="Ezra D."/>
            <person name="Gonzalez J."/>
            <person name="Henrissat B."/>
            <person name="Kuo A."/>
            <person name="Liang C."/>
            <person name="Lipzen A."/>
            <person name="Lutzoni F."/>
            <person name="Magnuson J."/>
            <person name="Mondo S."/>
            <person name="Nolan M."/>
            <person name="Ohm R."/>
            <person name="Pangilinan J."/>
            <person name="Park H.-J."/>
            <person name="Ramirez L."/>
            <person name="Alfaro M."/>
            <person name="Sun H."/>
            <person name="Tritt A."/>
            <person name="Yoshinaga Y."/>
            <person name="Zwiers L.-H."/>
            <person name="Turgeon B."/>
            <person name="Goodwin S."/>
            <person name="Spatafora J."/>
            <person name="Crous P."/>
            <person name="Grigoriev I."/>
        </authorList>
    </citation>
    <scope>NUCLEOTIDE SEQUENCE</scope>
    <source>
        <strain evidence="4">CBS 675.92</strain>
    </source>
</reference>
<name>A0A6A5TL11_9PLEO</name>
<organism evidence="4 5">
    <name type="scientific">Byssothecium circinans</name>
    <dbReference type="NCBI Taxonomy" id="147558"/>
    <lineage>
        <taxon>Eukaryota</taxon>
        <taxon>Fungi</taxon>
        <taxon>Dikarya</taxon>
        <taxon>Ascomycota</taxon>
        <taxon>Pezizomycotina</taxon>
        <taxon>Dothideomycetes</taxon>
        <taxon>Pleosporomycetidae</taxon>
        <taxon>Pleosporales</taxon>
        <taxon>Massarineae</taxon>
        <taxon>Massarinaceae</taxon>
        <taxon>Byssothecium</taxon>
    </lineage>
</organism>
<dbReference type="EMBL" id="ML977009">
    <property type="protein sequence ID" value="KAF1952600.1"/>
    <property type="molecule type" value="Genomic_DNA"/>
</dbReference>
<evidence type="ECO:0000256" key="1">
    <source>
        <dbReference type="ARBA" id="ARBA00022857"/>
    </source>
</evidence>
<dbReference type="Proteomes" id="UP000800035">
    <property type="component" value="Unassembled WGS sequence"/>
</dbReference>
<dbReference type="Gene3D" id="3.40.50.720">
    <property type="entry name" value="NAD(P)-binding Rossmann-like Domain"/>
    <property type="match status" value="1"/>
</dbReference>
<keyword evidence="1" id="KW-0521">NADP</keyword>
<accession>A0A6A5TL11</accession>
<keyword evidence="2" id="KW-0560">Oxidoreductase</keyword>
<dbReference type="InterPro" id="IPR051609">
    <property type="entry name" value="NmrA/Isoflavone_reductase-like"/>
</dbReference>
<evidence type="ECO:0000313" key="4">
    <source>
        <dbReference type="EMBL" id="KAF1952600.1"/>
    </source>
</evidence>
<dbReference type="GO" id="GO:0016491">
    <property type="term" value="F:oxidoreductase activity"/>
    <property type="evidence" value="ECO:0007669"/>
    <property type="project" value="UniProtKB-KW"/>
</dbReference>
<evidence type="ECO:0000256" key="2">
    <source>
        <dbReference type="ARBA" id="ARBA00023002"/>
    </source>
</evidence>
<dbReference type="InterPro" id="IPR008030">
    <property type="entry name" value="NmrA-like"/>
</dbReference>
<dbReference type="PANTHER" id="PTHR47706">
    <property type="entry name" value="NMRA-LIKE FAMILY PROTEIN"/>
    <property type="match status" value="1"/>
</dbReference>
<evidence type="ECO:0000313" key="5">
    <source>
        <dbReference type="Proteomes" id="UP000800035"/>
    </source>
</evidence>
<dbReference type="AlphaFoldDB" id="A0A6A5TL11"/>
<dbReference type="OrthoDB" id="419598at2759"/>
<protein>
    <submittedName>
        <fullName evidence="4">NAD(P)-binding protein</fullName>
    </submittedName>
</protein>
<feature type="domain" description="NmrA-like" evidence="3">
    <location>
        <begin position="19"/>
        <end position="154"/>
    </location>
</feature>